<dbReference type="Proteomes" id="UP000663844">
    <property type="component" value="Unassembled WGS sequence"/>
</dbReference>
<dbReference type="GO" id="GO:0016020">
    <property type="term" value="C:membrane"/>
    <property type="evidence" value="ECO:0007669"/>
    <property type="project" value="UniProtKB-SubCell"/>
</dbReference>
<dbReference type="InterPro" id="IPR017452">
    <property type="entry name" value="GPCR_Rhodpsn_7TM"/>
</dbReference>
<evidence type="ECO:0000313" key="9">
    <source>
        <dbReference type="Proteomes" id="UP000663845"/>
    </source>
</evidence>
<evidence type="ECO:0000256" key="5">
    <source>
        <dbReference type="SAM" id="Phobius"/>
    </source>
</evidence>
<dbReference type="AlphaFoldDB" id="A0A814NB71"/>
<comment type="subcellular location">
    <subcellularLocation>
        <location evidence="1">Membrane</location>
    </subcellularLocation>
</comment>
<dbReference type="EMBL" id="CAJOAZ010001754">
    <property type="protein sequence ID" value="CAF3852750.1"/>
    <property type="molecule type" value="Genomic_DNA"/>
</dbReference>
<reference evidence="7" key="1">
    <citation type="submission" date="2021-02" db="EMBL/GenBank/DDBJ databases">
        <authorList>
            <person name="Nowell W R."/>
        </authorList>
    </citation>
    <scope>NUCLEOTIDE SEQUENCE</scope>
</reference>
<feature type="domain" description="G-protein coupled receptors family 1 profile" evidence="6">
    <location>
        <begin position="22"/>
        <end position="274"/>
    </location>
</feature>
<keyword evidence="3 5" id="KW-1133">Transmembrane helix</keyword>
<name>A0A814NB71_9BILA</name>
<keyword evidence="2 5" id="KW-0812">Transmembrane</keyword>
<organism evidence="7 9">
    <name type="scientific">Adineta steineri</name>
    <dbReference type="NCBI Taxonomy" id="433720"/>
    <lineage>
        <taxon>Eukaryota</taxon>
        <taxon>Metazoa</taxon>
        <taxon>Spiralia</taxon>
        <taxon>Gnathifera</taxon>
        <taxon>Rotifera</taxon>
        <taxon>Eurotatoria</taxon>
        <taxon>Bdelloidea</taxon>
        <taxon>Adinetida</taxon>
        <taxon>Adinetidae</taxon>
        <taxon>Adineta</taxon>
    </lineage>
</organism>
<evidence type="ECO:0000313" key="7">
    <source>
        <dbReference type="EMBL" id="CAF1089808.1"/>
    </source>
</evidence>
<evidence type="ECO:0000256" key="1">
    <source>
        <dbReference type="ARBA" id="ARBA00004370"/>
    </source>
</evidence>
<evidence type="ECO:0000259" key="6">
    <source>
        <dbReference type="PROSITE" id="PS50262"/>
    </source>
</evidence>
<dbReference type="Gene3D" id="1.20.1070.10">
    <property type="entry name" value="Rhodopsin 7-helix transmembrane proteins"/>
    <property type="match status" value="1"/>
</dbReference>
<dbReference type="Proteomes" id="UP000663845">
    <property type="component" value="Unassembled WGS sequence"/>
</dbReference>
<protein>
    <recommendedName>
        <fullName evidence="6">G-protein coupled receptors family 1 profile domain-containing protein</fullName>
    </recommendedName>
</protein>
<dbReference type="PROSITE" id="PS50262">
    <property type="entry name" value="G_PROTEIN_RECEP_F1_2"/>
    <property type="match status" value="1"/>
</dbReference>
<feature type="transmembrane region" description="Helical" evidence="5">
    <location>
        <begin position="178"/>
        <end position="201"/>
    </location>
</feature>
<feature type="transmembrane region" description="Helical" evidence="5">
    <location>
        <begin position="7"/>
        <end position="29"/>
    </location>
</feature>
<feature type="transmembrane region" description="Helical" evidence="5">
    <location>
        <begin position="222"/>
        <end position="242"/>
    </location>
</feature>
<evidence type="ECO:0000256" key="4">
    <source>
        <dbReference type="ARBA" id="ARBA00023136"/>
    </source>
</evidence>
<proteinExistence type="predicted"/>
<dbReference type="SUPFAM" id="SSF81321">
    <property type="entry name" value="Family A G protein-coupled receptor-like"/>
    <property type="match status" value="1"/>
</dbReference>
<evidence type="ECO:0000256" key="3">
    <source>
        <dbReference type="ARBA" id="ARBA00022989"/>
    </source>
</evidence>
<feature type="transmembrane region" description="Helical" evidence="5">
    <location>
        <begin position="92"/>
        <end position="111"/>
    </location>
</feature>
<comment type="caution">
    <text evidence="7">The sequence shown here is derived from an EMBL/GenBank/DDBJ whole genome shotgun (WGS) entry which is preliminary data.</text>
</comment>
<gene>
    <name evidence="7" type="ORF">JYZ213_LOCUS20772</name>
    <name evidence="8" type="ORF">OXD698_LOCUS21360</name>
</gene>
<dbReference type="EMBL" id="CAJNOG010000221">
    <property type="protein sequence ID" value="CAF1089808.1"/>
    <property type="molecule type" value="Genomic_DNA"/>
</dbReference>
<keyword evidence="4 5" id="KW-0472">Membrane</keyword>
<feature type="transmembrane region" description="Helical" evidence="5">
    <location>
        <begin position="262"/>
        <end position="281"/>
    </location>
</feature>
<feature type="transmembrane region" description="Helical" evidence="5">
    <location>
        <begin position="123"/>
        <end position="147"/>
    </location>
</feature>
<accession>A0A814NB71</accession>
<evidence type="ECO:0000256" key="2">
    <source>
        <dbReference type="ARBA" id="ARBA00022692"/>
    </source>
</evidence>
<sequence length="321" mass="38036">MTISLSIRFWLLLVPLIPSLIVTIFNLYYFLCNRALRIALNNHVIIILLFYGLVEEITDISWQIHFYRTGNVLSSTPAFCLTYVFVGPYLTTSLKMLMGWASIERHILVFHRNWFGTRKKRVLFHYFPLFMCMIWPMIFYFVIFIILPCNIPFNYNIYQCNRYGCLQGDPAILLVDSIVNYIMSPFIIVIFSVTLLVRVLYHRHRINQRIDWRNYRKMIVQLLALSFLYLVFQLPQVIMYVAYSAGLSRSIGGSYYNDSFFLIYYVTLLTPFVTVMSLPDLQTKCRNVILFWQRRRLLPPEMIIMKRRNALQTDALAPMTP</sequence>
<evidence type="ECO:0000313" key="8">
    <source>
        <dbReference type="EMBL" id="CAF3852750.1"/>
    </source>
</evidence>